<evidence type="ECO:0000256" key="1">
    <source>
        <dbReference type="SAM" id="MobiDB-lite"/>
    </source>
</evidence>
<accession>A0A8S5NSV4</accession>
<name>A0A8S5NSV4_9CAUD</name>
<proteinExistence type="predicted"/>
<evidence type="ECO:0000313" key="2">
    <source>
        <dbReference type="EMBL" id="DAD97304.1"/>
    </source>
</evidence>
<feature type="compositionally biased region" description="Basic and acidic residues" evidence="1">
    <location>
        <begin position="126"/>
        <end position="137"/>
    </location>
</feature>
<organism evidence="2">
    <name type="scientific">Myoviridae sp. ctzc413</name>
    <dbReference type="NCBI Taxonomy" id="2826721"/>
    <lineage>
        <taxon>Viruses</taxon>
        <taxon>Duplodnaviria</taxon>
        <taxon>Heunggongvirae</taxon>
        <taxon>Uroviricota</taxon>
        <taxon>Caudoviricetes</taxon>
    </lineage>
</organism>
<dbReference type="EMBL" id="BK015237">
    <property type="protein sequence ID" value="DAD97304.1"/>
    <property type="molecule type" value="Genomic_DNA"/>
</dbReference>
<sequence>MDGNYIKLSRGLLEWEWYTDINTTRLFIHMLLKANWKDGNFKGTTVPRGSFVSSIGKLSGETGLTEREIRTAISHLKKTGEVTSKTTNKFTVFTVVKYDLYQTIDKQNDRQPTGNRHSNDIQTTTIEEKKEGKKERNTPPISPVERFADFAAAYPKTCTGYLAETEYCNAVDAGVSEAGLIAAAENYAIACQRKKTPARYIKNPENFLKENLFMQYLEGVDDGPADEKHDQRNTGAREKSLNELLEERGCSGCFEGF</sequence>
<feature type="region of interest" description="Disordered" evidence="1">
    <location>
        <begin position="107"/>
        <end position="141"/>
    </location>
</feature>
<feature type="compositionally biased region" description="Polar residues" evidence="1">
    <location>
        <begin position="110"/>
        <end position="125"/>
    </location>
</feature>
<protein>
    <submittedName>
        <fullName evidence="2">Replisome organizer</fullName>
    </submittedName>
</protein>
<reference evidence="2" key="1">
    <citation type="journal article" date="2021" name="Proc. Natl. Acad. Sci. U.S.A.">
        <title>A Catalog of Tens of Thousands of Viruses from Human Metagenomes Reveals Hidden Associations with Chronic Diseases.</title>
        <authorList>
            <person name="Tisza M.J."/>
            <person name="Buck C.B."/>
        </authorList>
    </citation>
    <scope>NUCLEOTIDE SEQUENCE</scope>
    <source>
        <strain evidence="2">Ctzc413</strain>
    </source>
</reference>